<dbReference type="NCBIfam" id="TIGR01446">
    <property type="entry name" value="DnaD_dom"/>
    <property type="match status" value="1"/>
</dbReference>
<dbReference type="InterPro" id="IPR034829">
    <property type="entry name" value="DnaD-like_sf"/>
</dbReference>
<gene>
    <name evidence="2" type="ORF">METZ01_LOCUS221665</name>
</gene>
<dbReference type="AlphaFoldDB" id="A0A382G3P2"/>
<organism evidence="2">
    <name type="scientific">marine metagenome</name>
    <dbReference type="NCBI Taxonomy" id="408172"/>
    <lineage>
        <taxon>unclassified sequences</taxon>
        <taxon>metagenomes</taxon>
        <taxon>ecological metagenomes</taxon>
    </lineage>
</organism>
<evidence type="ECO:0000313" key="2">
    <source>
        <dbReference type="EMBL" id="SVB68811.1"/>
    </source>
</evidence>
<name>A0A382G3P2_9ZZZZ</name>
<protein>
    <recommendedName>
        <fullName evidence="1">DnaB/C C-terminal domain-containing protein</fullName>
    </recommendedName>
</protein>
<accession>A0A382G3P2</accession>
<dbReference type="InterPro" id="IPR006343">
    <property type="entry name" value="DnaB/C_C"/>
</dbReference>
<dbReference type="EMBL" id="UINC01052919">
    <property type="protein sequence ID" value="SVB68811.1"/>
    <property type="molecule type" value="Genomic_DNA"/>
</dbReference>
<dbReference type="SUPFAM" id="SSF158499">
    <property type="entry name" value="DnaD domain-like"/>
    <property type="match status" value="1"/>
</dbReference>
<feature type="domain" description="DnaB/C C-terminal" evidence="1">
    <location>
        <begin position="131"/>
        <end position="190"/>
    </location>
</feature>
<reference evidence="2" key="1">
    <citation type="submission" date="2018-05" db="EMBL/GenBank/DDBJ databases">
        <authorList>
            <person name="Lanie J.A."/>
            <person name="Ng W.-L."/>
            <person name="Kazmierczak K.M."/>
            <person name="Andrzejewski T.M."/>
            <person name="Davidsen T.M."/>
            <person name="Wayne K.J."/>
            <person name="Tettelin H."/>
            <person name="Glass J.I."/>
            <person name="Rusch D."/>
            <person name="Podicherti R."/>
            <person name="Tsui H.-C.T."/>
            <person name="Winkler M.E."/>
        </authorList>
    </citation>
    <scope>NUCLEOTIDE SEQUENCE</scope>
</reference>
<dbReference type="Pfam" id="PF07261">
    <property type="entry name" value="DnaB_2"/>
    <property type="match status" value="1"/>
</dbReference>
<dbReference type="Gene3D" id="1.10.10.630">
    <property type="entry name" value="DnaD domain-like"/>
    <property type="match status" value="1"/>
</dbReference>
<evidence type="ECO:0000259" key="1">
    <source>
        <dbReference type="Pfam" id="PF07261"/>
    </source>
</evidence>
<sequence>MLLGALLEKIEDICILKCVLRVLWLHSQKTGFPRFLSYEDLSNDTTIRAVTSADIDKVDRGLYDVLDQMVSMNILIGIDIRMDEGPQEIYMPNTQEGRRAVRYFQGQGLYMEHSDRVRDLSSGTTLKPNIFSLYEDSIGIIGHIVAEELKEAENQYPSTWIEAAFREAVLNNKRSWRYVEAILKGWSREGKGRSNGEPERYSKRPDSREWIKRYGLPRPSE</sequence>
<proteinExistence type="predicted"/>